<feature type="domain" description="Trimeric autotransporter adhesin YadA-like stalk" evidence="13">
    <location>
        <begin position="1646"/>
        <end position="1684"/>
    </location>
</feature>
<reference evidence="14 15" key="1">
    <citation type="submission" date="2021-01" db="EMBL/GenBank/DDBJ databases">
        <title>FDA dAtabase for Regulatory Grade micrObial Sequences (FDA-ARGOS): Supporting development and validation of Infectious Disease Dx tests.</title>
        <authorList>
            <person name="Sproer C."/>
            <person name="Gronow S."/>
            <person name="Severitt S."/>
            <person name="Schroder I."/>
            <person name="Tallon L."/>
            <person name="Sadzewicz L."/>
            <person name="Zhao X."/>
            <person name="Boylan J."/>
            <person name="Ott S."/>
            <person name="Bowen H."/>
            <person name="Vavikolanu K."/>
            <person name="Mehta A."/>
            <person name="Aluvathingal J."/>
            <person name="Nadendla S."/>
            <person name="Lowell S."/>
            <person name="Myers T."/>
            <person name="Yan Y."/>
            <person name="Sichtig H."/>
        </authorList>
    </citation>
    <scope>NUCLEOTIDE SEQUENCE [LARGE SCALE GENOMIC DNA]</scope>
    <source>
        <strain evidence="14 15">FDAARGOS_1096</strain>
    </source>
</reference>
<evidence type="ECO:0000256" key="8">
    <source>
        <dbReference type="ARBA" id="ARBA00022927"/>
    </source>
</evidence>
<comment type="similarity">
    <text evidence="3">Belongs to the autotransporter-2 (AT-2) (TC 1.B.40) family.</text>
</comment>
<feature type="domain" description="Trimeric autotransporter adhesin YadA-like head" evidence="12">
    <location>
        <begin position="471"/>
        <end position="497"/>
    </location>
</feature>
<dbReference type="InterPro" id="IPR008640">
    <property type="entry name" value="Adhesin_Head_dom"/>
</dbReference>
<dbReference type="InterPro" id="IPR011049">
    <property type="entry name" value="Serralysin-like_metalloprot_C"/>
</dbReference>
<dbReference type="GO" id="GO:0015031">
    <property type="term" value="P:protein transport"/>
    <property type="evidence" value="ECO:0007669"/>
    <property type="project" value="UniProtKB-KW"/>
</dbReference>
<evidence type="ECO:0000256" key="4">
    <source>
        <dbReference type="ARBA" id="ARBA00022448"/>
    </source>
</evidence>
<evidence type="ECO:0000313" key="15">
    <source>
        <dbReference type="Proteomes" id="UP000595320"/>
    </source>
</evidence>
<keyword evidence="10" id="KW-0998">Cell outer membrane</keyword>
<feature type="domain" description="Trimeric autotransporter adhesin YadA-like head" evidence="12">
    <location>
        <begin position="50"/>
        <end position="75"/>
    </location>
</feature>
<dbReference type="Pfam" id="PF05658">
    <property type="entry name" value="YadA_head"/>
    <property type="match status" value="9"/>
</dbReference>
<keyword evidence="8" id="KW-0653">Protein transport</keyword>
<feature type="domain" description="Trimeric autotransporter adhesin YadA-like head" evidence="12">
    <location>
        <begin position="311"/>
        <end position="335"/>
    </location>
</feature>
<dbReference type="InterPro" id="IPR005594">
    <property type="entry name" value="YadA_C"/>
</dbReference>
<keyword evidence="7" id="KW-0732">Signal</keyword>
<dbReference type="Pfam" id="PF03895">
    <property type="entry name" value="YadA_anchor"/>
    <property type="match status" value="1"/>
</dbReference>
<keyword evidence="4" id="KW-0813">Transport</keyword>
<protein>
    <submittedName>
        <fullName evidence="14">YadA-like family protein</fullName>
    </submittedName>
</protein>
<dbReference type="SUPFAM" id="SSF101967">
    <property type="entry name" value="Adhesin YadA, collagen-binding domain"/>
    <property type="match status" value="5"/>
</dbReference>
<evidence type="ECO:0000256" key="3">
    <source>
        <dbReference type="ARBA" id="ARBA00005848"/>
    </source>
</evidence>
<accession>A0A7T9Z8F7</accession>
<evidence type="ECO:0000313" key="14">
    <source>
        <dbReference type="EMBL" id="QQT87746.1"/>
    </source>
</evidence>
<evidence type="ECO:0000256" key="9">
    <source>
        <dbReference type="ARBA" id="ARBA00023136"/>
    </source>
</evidence>
<feature type="domain" description="Trimeric autotransporter adhesin YadA-like head" evidence="12">
    <location>
        <begin position="376"/>
        <end position="399"/>
    </location>
</feature>
<feature type="domain" description="Trimeric autotransporter adhesin YadA-like stalk" evidence="13">
    <location>
        <begin position="2029"/>
        <end position="2066"/>
    </location>
</feature>
<organism evidence="14 15">
    <name type="scientific">Acinetobacter ursingii</name>
    <dbReference type="NCBI Taxonomy" id="108980"/>
    <lineage>
        <taxon>Bacteria</taxon>
        <taxon>Pseudomonadati</taxon>
        <taxon>Pseudomonadota</taxon>
        <taxon>Gammaproteobacteria</taxon>
        <taxon>Moraxellales</taxon>
        <taxon>Moraxellaceae</taxon>
        <taxon>Acinetobacter</taxon>
    </lineage>
</organism>
<keyword evidence="6" id="KW-0812">Transmembrane</keyword>
<evidence type="ECO:0000256" key="2">
    <source>
        <dbReference type="ARBA" id="ARBA00004442"/>
    </source>
</evidence>
<evidence type="ECO:0000259" key="12">
    <source>
        <dbReference type="Pfam" id="PF05658"/>
    </source>
</evidence>
<evidence type="ECO:0000259" key="11">
    <source>
        <dbReference type="Pfam" id="PF03895"/>
    </source>
</evidence>
<dbReference type="Gene3D" id="2.150.10.10">
    <property type="entry name" value="Serralysin-like metalloprotease, C-terminal"/>
    <property type="match status" value="5"/>
</dbReference>
<name>A0A7T9Z8F7_9GAMM</name>
<dbReference type="Gene3D" id="2.20.70.140">
    <property type="match status" value="3"/>
</dbReference>
<dbReference type="EMBL" id="CP068176">
    <property type="protein sequence ID" value="QQT87746.1"/>
    <property type="molecule type" value="Genomic_DNA"/>
</dbReference>
<feature type="domain" description="Trimeric autotransporter adhesin YadA-like head" evidence="12">
    <location>
        <begin position="266"/>
        <end position="293"/>
    </location>
</feature>
<feature type="domain" description="Trimeric autotransporter adhesin YadA-like C-terminal membrane anchor" evidence="11">
    <location>
        <begin position="2149"/>
        <end position="2200"/>
    </location>
</feature>
<dbReference type="Gene3D" id="6.20.50.100">
    <property type="match status" value="5"/>
</dbReference>
<feature type="domain" description="Trimeric autotransporter adhesin YadA-like head" evidence="12">
    <location>
        <begin position="501"/>
        <end position="525"/>
    </location>
</feature>
<evidence type="ECO:0000256" key="1">
    <source>
        <dbReference type="ARBA" id="ARBA00004241"/>
    </source>
</evidence>
<feature type="domain" description="Trimeric autotransporter adhesin YadA-like stalk" evidence="13">
    <location>
        <begin position="126"/>
        <end position="161"/>
    </location>
</feature>
<gene>
    <name evidence="14" type="ORF">I6I53_00690</name>
</gene>
<evidence type="ECO:0000256" key="10">
    <source>
        <dbReference type="ARBA" id="ARBA00023237"/>
    </source>
</evidence>
<feature type="domain" description="Trimeric autotransporter adhesin YadA-like head" evidence="12">
    <location>
        <begin position="450"/>
        <end position="469"/>
    </location>
</feature>
<evidence type="ECO:0000256" key="5">
    <source>
        <dbReference type="ARBA" id="ARBA00022452"/>
    </source>
</evidence>
<keyword evidence="5" id="KW-1134">Transmembrane beta strand</keyword>
<dbReference type="GO" id="GO:0009986">
    <property type="term" value="C:cell surface"/>
    <property type="evidence" value="ECO:0007669"/>
    <property type="project" value="UniProtKB-SubCell"/>
</dbReference>
<feature type="domain" description="Trimeric autotransporter adhesin YadA-like stalk" evidence="13">
    <location>
        <begin position="1901"/>
        <end position="1929"/>
    </location>
</feature>
<evidence type="ECO:0000256" key="7">
    <source>
        <dbReference type="ARBA" id="ARBA00022729"/>
    </source>
</evidence>
<dbReference type="Gene3D" id="6.10.250.2040">
    <property type="match status" value="1"/>
</dbReference>
<evidence type="ECO:0000256" key="6">
    <source>
        <dbReference type="ARBA" id="ARBA00022692"/>
    </source>
</evidence>
<dbReference type="Gene3D" id="1.20.5.170">
    <property type="match status" value="2"/>
</dbReference>
<feature type="domain" description="Trimeric autotransporter adhesin YadA-like stalk" evidence="13">
    <location>
        <begin position="979"/>
        <end position="1007"/>
    </location>
</feature>
<feature type="domain" description="Trimeric autotransporter adhesin YadA-like stalk" evidence="13">
    <location>
        <begin position="595"/>
        <end position="629"/>
    </location>
</feature>
<dbReference type="Pfam" id="PF05662">
    <property type="entry name" value="YadA_stalk"/>
    <property type="match status" value="7"/>
</dbReference>
<comment type="subcellular location">
    <subcellularLocation>
        <location evidence="2">Cell outer membrane</location>
    </subcellularLocation>
    <subcellularLocation>
        <location evidence="1">Cell surface</location>
    </subcellularLocation>
</comment>
<dbReference type="SUPFAM" id="SSF54523">
    <property type="entry name" value="Pili subunits"/>
    <property type="match status" value="1"/>
</dbReference>
<feature type="domain" description="Trimeric autotransporter adhesin YadA-like head" evidence="12">
    <location>
        <begin position="403"/>
        <end position="427"/>
    </location>
</feature>
<dbReference type="CDD" id="cd12820">
    <property type="entry name" value="LbR_YadA-like"/>
    <property type="match status" value="2"/>
</dbReference>
<feature type="domain" description="Trimeric autotransporter adhesin YadA-like head" evidence="12">
    <location>
        <begin position="527"/>
        <end position="555"/>
    </location>
</feature>
<dbReference type="Gene3D" id="6.10.250.2030">
    <property type="match status" value="1"/>
</dbReference>
<dbReference type="GO" id="GO:0009279">
    <property type="term" value="C:cell outer membrane"/>
    <property type="evidence" value="ECO:0007669"/>
    <property type="project" value="UniProtKB-SubCell"/>
</dbReference>
<keyword evidence="9" id="KW-0472">Membrane</keyword>
<sequence>MPGINGDDNISIGRNSNTNGGAITRSVTLGSETKSSSQSVVVGNSSKVTSGTDATIVGYNAQVTGTGGIALGANTQAAANNIALGINSDASTNSTTKAYLVSDTIPDVATVGYSVVSVGNGTTTRRITNVAPGGNPTDAVNVSQLTQLHNDVSSILGLTGSTDGKFGEIDINGKTYGSIVAAIAASGGGGGPLPTDYYVTYTNSSQNEINLGPNGGKGTTINNVATATNDDQAVNLGQVKALAKDATVKYVSINSTDGANKLSDQAIANNSVAIGPSTGTTAVAENSIALGSNVRTEALNGIAIGNSGTRAKGESSIAIGKENTTADINNIALGTLVSTKGIDSIGIGKNVQTDATSSTTNYAIAIGSDAEVQNSDQAIVIGRKAIVSQDNGVAIGNEALTQGEQGISIGRQATSSAENTTAIGNKASSSGQSANAIGDNAKAQAKDANAMGTAANASALNALALGTGASASSENSTAIGNQARASASDAVALGNGAVSQAQQAIAIGKTATAYAKNAIATGTNSNAYAENSIALGSNTTVNNNHTNAVALGSNSVSGDYNQTTKSTINGRDYNYAGSGAGLSTVSVGTKDNERQIINVAAGRVTATSTDAVNGSQLFAVQEEVQKPLSFAGDSGTKVNRKLGDQLKVTGGASGTLTEGNIGVVANGSDTLQLKLAKDVNLTNAGSLTVGTTKLTDGKVEIKDASNNSNVSTSTNTVMTAGASSNTIDANSITLKNAANNVVLSGTTGTLTGLTNKTLSVSGFATQGRAATEEQLKLVNDTANKGWNITTNKDTANKSNVAPDATVDFSNSDKNITVSHSGTNVDLKLAEVVNIGGQPGGATISVNGKNGTITGLTNKTFDPNNYTTGRAATEDQLATPLTFAGDNAGVNVQRKLGQQLSIVGGESVATNLTDNNIGVVADSTNNKLTVKLSKDIKLNSVNAAGTVIDSKGLTFVNSSGGAIPNSPSISATGINAGTNKITNVGAGAITDTSMDAVNGSQIKGIIDKGFTVSSNGNTAAKDTIALGENVDFSATDTNIKVTNTGNNQITFGLEPVIKVGPATGGSPVTINGNTGQITGLTNKTTTSSDFATVGRAATEEQLKTIQTGLTDSGFGLKAADSNTVNKKLGETIDIVGADSNITTKVVNGQVAVELSKNIDLSKAGSLTVGNTKVTDGKVELKDGAKSNSSTVDGTVVSDGTNTTTVGASQITVGAGSNSVIINGATGRVSGLTNTTWDPNATYNQKQAATEEQLKSVSDVAQNANKGWKFTSTNKGGVASAAQKIAPDDTLDFNNTDGNIKLAATANNLTVNLNPDVNLTSTGSLTVGSSSIKNNEVKVGSNTLTDNGLTVGSTNVTSGNVTGLTNKTTTGSDFATVGRAATEEQLKTIQTGLTDSGFGLKAADSNTVNKKLGETIDIVGADSNITTKVVNGQVAVELSKNIDLSKTGSLTVGNTKVTDGKIELKDGAKSNSSTVDGTVVSDGTNTATVGASQITIGAGSNPVIINGATGRVSGLTNTAWDPNATYNQKQAATEEQLKSVSDVAQNANKGWNVKSDSTLASTQVKPEDTVDIGLANDEKNLKVAVTNSNGTTTIDFSLSKDLLLDSVNAGGTVIDKSGLRFVDPITGLPLSNTPSISLGGINAGNQIISNVAPGKNGTDAVNVNQLNDVKAIAEEGWVFTTATSGKGQTVNSSLQTIKPNQRFTMISGDNVELIQNGDKVTITTTPEVNFDKVTVGNVVIDKTTNKITGVEAGTVAANSKDVVNGSQLHDLGSGVQNIIGGNTTYDPNTGTYTNNNIGDTGQNNINDAIKSINDTAQNANKGWTVSTNGQNASQVKPTDTVDFANKDGNIKVNNTGNNITVDLAKDIQVDSVTAGDTTVNNNGLTINGGPSVTKNGIDAAGNKVTGVAEGSIAQGSKDAVNGSQIHDIIGDGAFQGGDGNTITNIGGTGATNINDAIGSINQKAGQHSTVEAGQNITVKESTNSNGGKEYTVATADDVKFNSVTSNTVTANNVKVGDVNIDQNGINAGNHKITNVAPGEISSTSKDAVNGSQLNTSNQYIVNSLGGGAKYENGQFTGPTYNVNNGSYNNVGDALGALNQADINLGNRITNLGDRLEQVFYNVNGRIDDVEKKANAGIASAMALEGAPFVAGKFTYAVGAAYHGGENAVGATLRKTADNGRWSITGGVAAASQGDPSVRVGISGVID</sequence>
<dbReference type="InterPro" id="IPR008635">
    <property type="entry name" value="Coiled_stalk_dom"/>
</dbReference>
<dbReference type="InterPro" id="IPR045584">
    <property type="entry name" value="Pilin-like"/>
</dbReference>
<feature type="domain" description="Trimeric autotransporter adhesin YadA-like stalk" evidence="13">
    <location>
        <begin position="1744"/>
        <end position="1783"/>
    </location>
</feature>
<dbReference type="Gene3D" id="3.30.1300.30">
    <property type="entry name" value="GSPII I/J protein-like"/>
    <property type="match status" value="1"/>
</dbReference>
<proteinExistence type="inferred from homology"/>
<evidence type="ECO:0000259" key="13">
    <source>
        <dbReference type="Pfam" id="PF05662"/>
    </source>
</evidence>
<dbReference type="Proteomes" id="UP000595320">
    <property type="component" value="Chromosome"/>
</dbReference>